<protein>
    <submittedName>
        <fullName evidence="1">Uncharacterized protein</fullName>
    </submittedName>
</protein>
<reference evidence="1" key="1">
    <citation type="submission" date="2024-09" db="EMBL/GenBank/DDBJ databases">
        <title>Draft Genome Sequences of Neofusicoccum parvum.</title>
        <authorList>
            <person name="Ashida A."/>
            <person name="Camagna M."/>
            <person name="Tanaka A."/>
            <person name="Takemoto D."/>
        </authorList>
    </citation>
    <scope>NUCLEOTIDE SEQUENCE</scope>
    <source>
        <strain evidence="1">PPO83</strain>
    </source>
</reference>
<organism evidence="1 2">
    <name type="scientific">Neofusicoccum parvum</name>
    <dbReference type="NCBI Taxonomy" id="310453"/>
    <lineage>
        <taxon>Eukaryota</taxon>
        <taxon>Fungi</taxon>
        <taxon>Dikarya</taxon>
        <taxon>Ascomycota</taxon>
        <taxon>Pezizomycotina</taxon>
        <taxon>Dothideomycetes</taxon>
        <taxon>Dothideomycetes incertae sedis</taxon>
        <taxon>Botryosphaeriales</taxon>
        <taxon>Botryosphaeriaceae</taxon>
        <taxon>Neofusicoccum</taxon>
    </lineage>
</organism>
<dbReference type="Proteomes" id="UP001165186">
    <property type="component" value="Unassembled WGS sequence"/>
</dbReference>
<evidence type="ECO:0000313" key="2">
    <source>
        <dbReference type="Proteomes" id="UP001165186"/>
    </source>
</evidence>
<proteinExistence type="predicted"/>
<name>A0ACB5S4S2_9PEZI</name>
<dbReference type="EMBL" id="BSXG01000041">
    <property type="protein sequence ID" value="GME27785.1"/>
    <property type="molecule type" value="Genomic_DNA"/>
</dbReference>
<evidence type="ECO:0000313" key="1">
    <source>
        <dbReference type="EMBL" id="GME27785.1"/>
    </source>
</evidence>
<sequence length="232" mass="26799">MSIFFRLLNHLREVGYPAHWLSDILSPLLTNTLETGARPPRTVPLALEETRQMFTNPPQPMSIAPFITELTTLASIWLPALNFGLLSGHAAIPPQTGIRKYGMVFGNVETRNVYNCAHALVFVDREITFHSDVPVEHWPLREILSDDERDRKKRQPLDDRTHREGLHVLSTWTYRTEGREAVFWMREDVMRGMLAKGSWWCSIWSFDSWEIMASPVNVIMEEVRDLGVWVQG</sequence>
<keyword evidence="2" id="KW-1185">Reference proteome</keyword>
<accession>A0ACB5S4S2</accession>
<comment type="caution">
    <text evidence="1">The sequence shown here is derived from an EMBL/GenBank/DDBJ whole genome shotgun (WGS) entry which is preliminary data.</text>
</comment>
<gene>
    <name evidence="1" type="primary">g11029</name>
    <name evidence="1" type="ORF">NpPPO83_00011029</name>
</gene>